<evidence type="ECO:0000256" key="1">
    <source>
        <dbReference type="SAM" id="MobiDB-lite"/>
    </source>
</evidence>
<dbReference type="InterPro" id="IPR011659">
    <property type="entry name" value="WD40"/>
</dbReference>
<evidence type="ECO:0008006" key="4">
    <source>
        <dbReference type="Google" id="ProtNLM"/>
    </source>
</evidence>
<feature type="compositionally biased region" description="Low complexity" evidence="1">
    <location>
        <begin position="1"/>
        <end position="34"/>
    </location>
</feature>
<evidence type="ECO:0000313" key="2">
    <source>
        <dbReference type="EMBL" id="GAA2042364.1"/>
    </source>
</evidence>
<organism evidence="2 3">
    <name type="scientific">Catenulispora yoronensis</name>
    <dbReference type="NCBI Taxonomy" id="450799"/>
    <lineage>
        <taxon>Bacteria</taxon>
        <taxon>Bacillati</taxon>
        <taxon>Actinomycetota</taxon>
        <taxon>Actinomycetes</taxon>
        <taxon>Catenulisporales</taxon>
        <taxon>Catenulisporaceae</taxon>
        <taxon>Catenulispora</taxon>
    </lineage>
</organism>
<keyword evidence="3" id="KW-1185">Reference proteome</keyword>
<dbReference type="Proteomes" id="UP001500751">
    <property type="component" value="Unassembled WGS sequence"/>
</dbReference>
<gene>
    <name evidence="2" type="ORF">GCM10009839_51380</name>
</gene>
<feature type="region of interest" description="Disordered" evidence="1">
    <location>
        <begin position="1"/>
        <end position="38"/>
    </location>
</feature>
<name>A0ABP5GCB5_9ACTN</name>
<dbReference type="InterPro" id="IPR011042">
    <property type="entry name" value="6-blade_b-propeller_TolB-like"/>
</dbReference>
<proteinExistence type="predicted"/>
<dbReference type="Pfam" id="PF07676">
    <property type="entry name" value="PD40"/>
    <property type="match status" value="2"/>
</dbReference>
<dbReference type="EMBL" id="BAAAQN010000032">
    <property type="protein sequence ID" value="GAA2042364.1"/>
    <property type="molecule type" value="Genomic_DNA"/>
</dbReference>
<protein>
    <recommendedName>
        <fullName evidence="4">WD40 repeat protein</fullName>
    </recommendedName>
</protein>
<feature type="region of interest" description="Disordered" evidence="1">
    <location>
        <begin position="254"/>
        <end position="278"/>
    </location>
</feature>
<comment type="caution">
    <text evidence="2">The sequence shown here is derived from an EMBL/GenBank/DDBJ whole genome shotgun (WGS) entry which is preliminary data.</text>
</comment>
<evidence type="ECO:0000313" key="3">
    <source>
        <dbReference type="Proteomes" id="UP001500751"/>
    </source>
</evidence>
<dbReference type="SUPFAM" id="SSF69304">
    <property type="entry name" value="Tricorn protease N-terminal domain"/>
    <property type="match status" value="1"/>
</dbReference>
<sequence>MPESAASSSGGAKPSDAKASASASSKGGAASGDSIPGLTLSGADDTKILINGKAVDFGMPVYDHTWSPDGKKVAFIDDKSNLWVANADGSGKTEVAKNTTEDKWAHPTWQVAKADPQSGVGAKNNLIFYSTAGNDTLWTVPATAKNGKPQLLSLGAYAEDGAVPPPKDGNMWPSAAGQFGSSVYQHDNGKDFDIYVRDDYLRQQGDLAFQHGEQPDLVMVGGSATTDPDPEVVFLREVGGSQHVFLVSLRASDGGSGSLPKAKDLTPDLKTGAATPALSPDGKTVVYSSESGVYAISVDGSWKPKKLMDGPGLPVFRPGS</sequence>
<accession>A0ABP5GCB5</accession>
<dbReference type="Gene3D" id="2.120.10.30">
    <property type="entry name" value="TolB, C-terminal domain"/>
    <property type="match status" value="2"/>
</dbReference>
<reference evidence="3" key="1">
    <citation type="journal article" date="2019" name="Int. J. Syst. Evol. Microbiol.">
        <title>The Global Catalogue of Microorganisms (GCM) 10K type strain sequencing project: providing services to taxonomists for standard genome sequencing and annotation.</title>
        <authorList>
            <consortium name="The Broad Institute Genomics Platform"/>
            <consortium name="The Broad Institute Genome Sequencing Center for Infectious Disease"/>
            <person name="Wu L."/>
            <person name="Ma J."/>
        </authorList>
    </citation>
    <scope>NUCLEOTIDE SEQUENCE [LARGE SCALE GENOMIC DNA]</scope>
    <source>
        <strain evidence="3">JCM 16014</strain>
    </source>
</reference>